<evidence type="ECO:0000256" key="1">
    <source>
        <dbReference type="SAM" id="MobiDB-lite"/>
    </source>
</evidence>
<dbReference type="Proteomes" id="UP000838878">
    <property type="component" value="Chromosome 4"/>
</dbReference>
<reference evidence="3" key="1">
    <citation type="submission" date="2021-12" db="EMBL/GenBank/DDBJ databases">
        <authorList>
            <person name="Martin H S."/>
        </authorList>
    </citation>
    <scope>NUCLEOTIDE SEQUENCE</scope>
</reference>
<feature type="domain" description="F-box" evidence="2">
    <location>
        <begin position="248"/>
        <end position="281"/>
    </location>
</feature>
<feature type="compositionally biased region" description="Basic residues" evidence="1">
    <location>
        <begin position="426"/>
        <end position="437"/>
    </location>
</feature>
<evidence type="ECO:0000259" key="2">
    <source>
        <dbReference type="Pfam" id="PF00646"/>
    </source>
</evidence>
<organism evidence="3 4">
    <name type="scientific">Brenthis ino</name>
    <name type="common">lesser marbled fritillary</name>
    <dbReference type="NCBI Taxonomy" id="405034"/>
    <lineage>
        <taxon>Eukaryota</taxon>
        <taxon>Metazoa</taxon>
        <taxon>Ecdysozoa</taxon>
        <taxon>Arthropoda</taxon>
        <taxon>Hexapoda</taxon>
        <taxon>Insecta</taxon>
        <taxon>Pterygota</taxon>
        <taxon>Neoptera</taxon>
        <taxon>Endopterygota</taxon>
        <taxon>Lepidoptera</taxon>
        <taxon>Glossata</taxon>
        <taxon>Ditrysia</taxon>
        <taxon>Papilionoidea</taxon>
        <taxon>Nymphalidae</taxon>
        <taxon>Heliconiinae</taxon>
        <taxon>Argynnini</taxon>
        <taxon>Brenthis</taxon>
    </lineage>
</organism>
<keyword evidence="4" id="KW-1185">Reference proteome</keyword>
<dbReference type="PANTHER" id="PTHR15493:SF9">
    <property type="entry name" value="GH14043P"/>
    <property type="match status" value="1"/>
</dbReference>
<dbReference type="CDD" id="cd20348">
    <property type="entry name" value="BRcat_RBR_EMI"/>
    <property type="match status" value="1"/>
</dbReference>
<dbReference type="GO" id="GO:0007088">
    <property type="term" value="P:regulation of mitotic nuclear division"/>
    <property type="evidence" value="ECO:0007669"/>
    <property type="project" value="InterPro"/>
</dbReference>
<sequence length="437" mass="50169">MDIHSDLNEPITPRQIFENMHYWKHEDSGYQTSFTPESLECSGISGNNLNSTLFKRKINFVGQLQLDCYDLTKEVTFGPTLNYSSGLIKPNGDYKESPQNRRGTKRVFQEEADSIDVNSSIPTPTSMISGGLRKLKFNESHKLNANLTSSFTAGDIYNINENIHSPYPTTPIKKNCRSSCKLSSPLNPKRPVKKLNFVIHSISCDTQALQPAAKFAKQETEMKKYHFKPNQKIDIIKLLYNSKMMPPIMKILNYLSPEDIFNFKLVSPFWQSIWNDVSIKSKKKEYLNFLANVKENQENKMSTPKNNDTNQIRPLMERHNICYPRQVTSSKSPPGTPRTIRFKRYTKAASLDSRKQLSCVRCCQPAKVTEENSGEEWVECTSETCAYQFCKFCKCERHPDKKCFQYDLDGPSPSKRKKSTCAVGTKKSRKNLRRLLS</sequence>
<proteinExistence type="predicted"/>
<evidence type="ECO:0000313" key="3">
    <source>
        <dbReference type="EMBL" id="CAH0724861.1"/>
    </source>
</evidence>
<accession>A0A8J9YG30</accession>
<dbReference type="Pfam" id="PF00646">
    <property type="entry name" value="F-box"/>
    <property type="match status" value="1"/>
</dbReference>
<dbReference type="EMBL" id="OV170224">
    <property type="protein sequence ID" value="CAH0724861.1"/>
    <property type="molecule type" value="Genomic_DNA"/>
</dbReference>
<dbReference type="SUPFAM" id="SSF81383">
    <property type="entry name" value="F-box domain"/>
    <property type="match status" value="1"/>
</dbReference>
<gene>
    <name evidence="3" type="ORF">BINO364_LOCUS10512</name>
</gene>
<evidence type="ECO:0000313" key="4">
    <source>
        <dbReference type="Proteomes" id="UP000838878"/>
    </source>
</evidence>
<feature type="non-terminal residue" evidence="3">
    <location>
        <position position="437"/>
    </location>
</feature>
<dbReference type="PANTHER" id="PTHR15493">
    <property type="entry name" value="F-BOX ONLY PROTEIN 5 AND 43"/>
    <property type="match status" value="1"/>
</dbReference>
<protein>
    <recommendedName>
        <fullName evidence="2">F-box domain-containing protein</fullName>
    </recommendedName>
</protein>
<dbReference type="InterPro" id="IPR001810">
    <property type="entry name" value="F-box_dom"/>
</dbReference>
<dbReference type="InterPro" id="IPR047147">
    <property type="entry name" value="FBX5_43"/>
</dbReference>
<dbReference type="Gene3D" id="2.20.25.20">
    <property type="match status" value="1"/>
</dbReference>
<dbReference type="InterPro" id="IPR036047">
    <property type="entry name" value="F-box-like_dom_sf"/>
</dbReference>
<dbReference type="OrthoDB" id="9984940at2759"/>
<dbReference type="GO" id="GO:0005634">
    <property type="term" value="C:nucleus"/>
    <property type="evidence" value="ECO:0007669"/>
    <property type="project" value="TreeGrafter"/>
</dbReference>
<dbReference type="AlphaFoldDB" id="A0A8J9YG30"/>
<dbReference type="GO" id="GO:0045835">
    <property type="term" value="P:negative regulation of meiotic nuclear division"/>
    <property type="evidence" value="ECO:0007669"/>
    <property type="project" value="InterPro"/>
</dbReference>
<name>A0A8J9YG30_9NEOP</name>
<feature type="region of interest" description="Disordered" evidence="1">
    <location>
        <begin position="412"/>
        <end position="437"/>
    </location>
</feature>